<proteinExistence type="predicted"/>
<sequence length="83" mass="8926">MSFQAYLDNAEQQTGITPRAFLDLAAEKNLTKHGDVVAWLKTEHSLGHGHATAIARLVTKGPEFVAAHHTEGVLHLDGVAARS</sequence>
<dbReference type="OrthoDB" id="4559052at2"/>
<evidence type="ECO:0008006" key="3">
    <source>
        <dbReference type="Google" id="ProtNLM"/>
    </source>
</evidence>
<evidence type="ECO:0000313" key="1">
    <source>
        <dbReference type="EMBL" id="SEF23571.1"/>
    </source>
</evidence>
<name>A0A1H5QDV1_9PSEU</name>
<dbReference type="AlphaFoldDB" id="A0A1H5QDV1"/>
<dbReference type="STRING" id="218821.SAMN05421837_102256"/>
<dbReference type="InterPro" id="IPR025629">
    <property type="entry name" value="DUF4287"/>
</dbReference>
<accession>A0A1H5QDV1</accession>
<dbReference type="EMBL" id="FNUJ01000002">
    <property type="protein sequence ID" value="SEF23571.1"/>
    <property type="molecule type" value="Genomic_DNA"/>
</dbReference>
<dbReference type="Proteomes" id="UP000198878">
    <property type="component" value="Unassembled WGS sequence"/>
</dbReference>
<protein>
    <recommendedName>
        <fullName evidence="3">DUF4287 domain-containing protein</fullName>
    </recommendedName>
</protein>
<gene>
    <name evidence="1" type="ORF">SAMN05421837_102256</name>
</gene>
<keyword evidence="2" id="KW-1185">Reference proteome</keyword>
<evidence type="ECO:0000313" key="2">
    <source>
        <dbReference type="Proteomes" id="UP000198878"/>
    </source>
</evidence>
<dbReference type="RefSeq" id="WP_086674255.1">
    <property type="nucleotide sequence ID" value="NZ_FNUJ01000002.1"/>
</dbReference>
<dbReference type="Pfam" id="PF14117">
    <property type="entry name" value="DUF4287"/>
    <property type="match status" value="1"/>
</dbReference>
<organism evidence="1 2">
    <name type="scientific">Amycolatopsis pretoriensis</name>
    <dbReference type="NCBI Taxonomy" id="218821"/>
    <lineage>
        <taxon>Bacteria</taxon>
        <taxon>Bacillati</taxon>
        <taxon>Actinomycetota</taxon>
        <taxon>Actinomycetes</taxon>
        <taxon>Pseudonocardiales</taxon>
        <taxon>Pseudonocardiaceae</taxon>
        <taxon>Amycolatopsis</taxon>
    </lineage>
</organism>
<reference evidence="2" key="1">
    <citation type="submission" date="2016-10" db="EMBL/GenBank/DDBJ databases">
        <authorList>
            <person name="Varghese N."/>
            <person name="Submissions S."/>
        </authorList>
    </citation>
    <scope>NUCLEOTIDE SEQUENCE [LARGE SCALE GENOMIC DNA]</scope>
    <source>
        <strain evidence="2">DSM 44654</strain>
    </source>
</reference>